<evidence type="ECO:0000256" key="7">
    <source>
        <dbReference type="ARBA" id="ARBA00022723"/>
    </source>
</evidence>
<dbReference type="GO" id="GO:0006777">
    <property type="term" value="P:Mo-molybdopterin cofactor biosynthetic process"/>
    <property type="evidence" value="ECO:0007669"/>
    <property type="project" value="UniProtKB-KW"/>
</dbReference>
<reference evidence="15" key="1">
    <citation type="submission" date="2019-10" db="EMBL/GenBank/DDBJ databases">
        <authorList>
            <person name="Zhang R."/>
            <person name="Pan Y."/>
            <person name="Wang J."/>
            <person name="Ma R."/>
            <person name="Yu S."/>
        </authorList>
    </citation>
    <scope>NUCLEOTIDE SEQUENCE</scope>
    <source>
        <strain evidence="15">LA-IB0</strain>
        <tissue evidence="15">Leaf</tissue>
    </source>
</reference>
<evidence type="ECO:0000259" key="14">
    <source>
        <dbReference type="Pfam" id="PF01967"/>
    </source>
</evidence>
<gene>
    <name evidence="15" type="ORF">BUALT_Bualt01G0240400</name>
</gene>
<evidence type="ECO:0000313" key="15">
    <source>
        <dbReference type="EMBL" id="KAG8391951.1"/>
    </source>
</evidence>
<keyword evidence="13" id="KW-1133">Transmembrane helix</keyword>
<keyword evidence="10" id="KW-0503">Monooxygenase</keyword>
<dbReference type="Gene3D" id="3.30.70.640">
    <property type="entry name" value="Molybdopterin cofactor biosynthesis C (MoaC) domain"/>
    <property type="match status" value="1"/>
</dbReference>
<comment type="catalytic activity">
    <reaction evidence="1">
        <text>(8S)-3',8-cyclo-7,8-dihydroguanosine 5'-triphosphate = cyclic pyranopterin phosphate + diphosphate</text>
        <dbReference type="Rhea" id="RHEA:49580"/>
        <dbReference type="ChEBI" id="CHEBI:33019"/>
        <dbReference type="ChEBI" id="CHEBI:59648"/>
        <dbReference type="ChEBI" id="CHEBI:131766"/>
        <dbReference type="EC" id="4.6.1.17"/>
    </reaction>
</comment>
<comment type="cofactor">
    <cofactor evidence="2">
        <name>heme</name>
        <dbReference type="ChEBI" id="CHEBI:30413"/>
    </cofactor>
</comment>
<keyword evidence="9" id="KW-0408">Iron</keyword>
<evidence type="ECO:0000256" key="11">
    <source>
        <dbReference type="ARBA" id="ARBA00023150"/>
    </source>
</evidence>
<dbReference type="GO" id="GO:0004497">
    <property type="term" value="F:monooxygenase activity"/>
    <property type="evidence" value="ECO:0007669"/>
    <property type="project" value="UniProtKB-KW"/>
</dbReference>
<dbReference type="CDD" id="cd01420">
    <property type="entry name" value="MoaC_PE"/>
    <property type="match status" value="1"/>
</dbReference>
<dbReference type="EC" id="4.6.1.17" evidence="5"/>
<dbReference type="GO" id="GO:0061799">
    <property type="term" value="F:cyclic pyranopterin monophosphate synthase activity"/>
    <property type="evidence" value="ECO:0007669"/>
    <property type="project" value="UniProtKB-EC"/>
</dbReference>
<dbReference type="InterPro" id="IPR036522">
    <property type="entry name" value="MoaC_sf"/>
</dbReference>
<evidence type="ECO:0000256" key="2">
    <source>
        <dbReference type="ARBA" id="ARBA00001971"/>
    </source>
</evidence>
<evidence type="ECO:0000256" key="8">
    <source>
        <dbReference type="ARBA" id="ARBA00023002"/>
    </source>
</evidence>
<evidence type="ECO:0000256" key="3">
    <source>
        <dbReference type="ARBA" id="ARBA00005046"/>
    </source>
</evidence>
<dbReference type="HAMAP" id="MF_01224_B">
    <property type="entry name" value="MoaC_B"/>
    <property type="match status" value="1"/>
</dbReference>
<evidence type="ECO:0000256" key="4">
    <source>
        <dbReference type="ARBA" id="ARBA00010617"/>
    </source>
</evidence>
<dbReference type="GO" id="GO:0016705">
    <property type="term" value="F:oxidoreductase activity, acting on paired donors, with incorporation or reduction of molecular oxygen"/>
    <property type="evidence" value="ECO:0007669"/>
    <property type="project" value="InterPro"/>
</dbReference>
<keyword evidence="11" id="KW-0501">Molybdenum cofactor biosynthesis</keyword>
<dbReference type="InterPro" id="IPR047594">
    <property type="entry name" value="MoaC_bact/euk"/>
</dbReference>
<name>A0AAV6YG76_9LAMI</name>
<evidence type="ECO:0000256" key="1">
    <source>
        <dbReference type="ARBA" id="ARBA00001637"/>
    </source>
</evidence>
<proteinExistence type="inferred from homology"/>
<sequence>MTSYLSLLILDYASPFLWGYLCSYLILKTLSLWFNKNSHKKQPILLPPGPRKWPIFGNLLQLGQLPHRDLAALCDKYGPLVYIRLGRVDAITTNDPDIIREILRQQDDVFASRPRTLAAERLAYGCGDVALAPLGPKWKRLRRICMEHLLTTKRLESFASHRADEAQHLVKDVWAMAQKGEVVNLREVLGAFSMNNVTRMLLGKQYFGAESAGPQEALEFMHITHELFWLLGLIYLGDYLPIWRWVDPFGCEKKMREVEKRVDDFHAKIIEEHRKRRGNQETCDEGEMDFVDVLLSLPGENGKQHMDDVEIKALMQTSENEAFTVLLQIIVSSRQLLQRLTNRSKIFCELGSSFPSVCEYAPKRKLSCLLTDLLQFDFSSLVSTQIQLAMFLRRAASKLRPLPSSKFFSNDRSHDLSKVITELNQEMESVFGEPPASSSLDGSVDNQTIAQESHIVTNDVTQKDSSPKLTHISSKGEAQMVDITSKEITKRVAIASCKVILGQKVFDLVSANQMQKGDVLGVAKIAGVCGAKQTSHLIPLCHNINLSHVRLDLRLNPHDVSVEIEGEAACSGKTGVEMEALTAVTVAGLTVYDMCKAASKDIVITDVRLEQKSGGKSGDWSRQK</sequence>
<dbReference type="NCBIfam" id="NF006870">
    <property type="entry name" value="PRK09364.1"/>
    <property type="match status" value="1"/>
</dbReference>
<dbReference type="Pfam" id="PF00067">
    <property type="entry name" value="p450"/>
    <property type="match status" value="1"/>
</dbReference>
<evidence type="ECO:0000256" key="10">
    <source>
        <dbReference type="ARBA" id="ARBA00023033"/>
    </source>
</evidence>
<dbReference type="PANTHER" id="PTHR47944">
    <property type="entry name" value="CYTOCHROME P450 98A9"/>
    <property type="match status" value="1"/>
</dbReference>
<evidence type="ECO:0000313" key="16">
    <source>
        <dbReference type="Proteomes" id="UP000826271"/>
    </source>
</evidence>
<keyword evidence="13" id="KW-0472">Membrane</keyword>
<keyword evidence="13" id="KW-0812">Transmembrane</keyword>
<dbReference type="NCBIfam" id="TIGR00581">
    <property type="entry name" value="moaC"/>
    <property type="match status" value="1"/>
</dbReference>
<feature type="domain" description="Molybdopterin cofactor biosynthesis C (MoaC)" evidence="14">
    <location>
        <begin position="480"/>
        <end position="615"/>
    </location>
</feature>
<dbReference type="PANTHER" id="PTHR47944:SF16">
    <property type="entry name" value="CYTOCHROME P450 FAMILY 1 SUBFAMILY A POLYPEPTIDE 1"/>
    <property type="match status" value="1"/>
</dbReference>
<evidence type="ECO:0000256" key="5">
    <source>
        <dbReference type="ARBA" id="ARBA00012575"/>
    </source>
</evidence>
<comment type="caution">
    <text evidence="15">The sequence shown here is derived from an EMBL/GenBank/DDBJ whole genome shotgun (WGS) entry which is preliminary data.</text>
</comment>
<evidence type="ECO:0000256" key="6">
    <source>
        <dbReference type="ARBA" id="ARBA00022617"/>
    </source>
</evidence>
<accession>A0AAV6YG76</accession>
<organism evidence="15 16">
    <name type="scientific">Buddleja alternifolia</name>
    <dbReference type="NCBI Taxonomy" id="168488"/>
    <lineage>
        <taxon>Eukaryota</taxon>
        <taxon>Viridiplantae</taxon>
        <taxon>Streptophyta</taxon>
        <taxon>Embryophyta</taxon>
        <taxon>Tracheophyta</taxon>
        <taxon>Spermatophyta</taxon>
        <taxon>Magnoliopsida</taxon>
        <taxon>eudicotyledons</taxon>
        <taxon>Gunneridae</taxon>
        <taxon>Pentapetalae</taxon>
        <taxon>asterids</taxon>
        <taxon>lamiids</taxon>
        <taxon>Lamiales</taxon>
        <taxon>Scrophulariaceae</taxon>
        <taxon>Buddlejeae</taxon>
        <taxon>Buddleja</taxon>
    </lineage>
</organism>
<dbReference type="GO" id="GO:0020037">
    <property type="term" value="F:heme binding"/>
    <property type="evidence" value="ECO:0007669"/>
    <property type="project" value="InterPro"/>
</dbReference>
<dbReference type="InterPro" id="IPR002820">
    <property type="entry name" value="Mopterin_CF_biosynth-C_dom"/>
</dbReference>
<protein>
    <recommendedName>
        <fullName evidence="5">cyclic pyranopterin monophosphate synthase</fullName>
        <ecNumber evidence="5">4.6.1.17</ecNumber>
    </recommendedName>
</protein>
<evidence type="ECO:0000256" key="13">
    <source>
        <dbReference type="SAM" id="Phobius"/>
    </source>
</evidence>
<keyword evidence="6" id="KW-0349">Heme</keyword>
<dbReference type="InterPro" id="IPR001128">
    <property type="entry name" value="Cyt_P450"/>
</dbReference>
<dbReference type="Pfam" id="PF01967">
    <property type="entry name" value="MoaC"/>
    <property type="match status" value="1"/>
</dbReference>
<keyword evidence="16" id="KW-1185">Reference proteome</keyword>
<evidence type="ECO:0000256" key="9">
    <source>
        <dbReference type="ARBA" id="ARBA00023004"/>
    </source>
</evidence>
<dbReference type="InterPro" id="IPR036396">
    <property type="entry name" value="Cyt_P450_sf"/>
</dbReference>
<dbReference type="GO" id="GO:0005506">
    <property type="term" value="F:iron ion binding"/>
    <property type="evidence" value="ECO:0007669"/>
    <property type="project" value="InterPro"/>
</dbReference>
<comment type="pathway">
    <text evidence="3">Cofactor biosynthesis; molybdopterin biosynthesis.</text>
</comment>
<dbReference type="Gene3D" id="1.10.630.10">
    <property type="entry name" value="Cytochrome P450"/>
    <property type="match status" value="1"/>
</dbReference>
<keyword evidence="8" id="KW-0560">Oxidoreductase</keyword>
<dbReference type="Proteomes" id="UP000826271">
    <property type="component" value="Unassembled WGS sequence"/>
</dbReference>
<keyword evidence="12" id="KW-0456">Lyase</keyword>
<dbReference type="SUPFAM" id="SSF55040">
    <property type="entry name" value="Molybdenum cofactor biosynthesis protein C, MoaC"/>
    <property type="match status" value="1"/>
</dbReference>
<dbReference type="InterPro" id="IPR023045">
    <property type="entry name" value="MoaC"/>
</dbReference>
<keyword evidence="7" id="KW-0479">Metal-binding</keyword>
<dbReference type="SUPFAM" id="SSF48264">
    <property type="entry name" value="Cytochrome P450"/>
    <property type="match status" value="1"/>
</dbReference>
<comment type="similarity">
    <text evidence="4">Belongs to the cytochrome P450 family.</text>
</comment>
<dbReference type="AlphaFoldDB" id="A0AAV6YG76"/>
<dbReference type="EMBL" id="WHWC01000001">
    <property type="protein sequence ID" value="KAG8391951.1"/>
    <property type="molecule type" value="Genomic_DNA"/>
</dbReference>
<evidence type="ECO:0000256" key="12">
    <source>
        <dbReference type="ARBA" id="ARBA00023239"/>
    </source>
</evidence>
<feature type="transmembrane region" description="Helical" evidence="13">
    <location>
        <begin position="12"/>
        <end position="34"/>
    </location>
</feature>